<dbReference type="PANTHER" id="PTHR35393:SF1">
    <property type="entry name" value="SNOAL-LIKE DOMAIN-CONTAINING PROTEIN"/>
    <property type="match status" value="1"/>
</dbReference>
<dbReference type="VEuPathDB" id="FungiDB:SAPIO_CDS7335"/>
<proteinExistence type="predicted"/>
<evidence type="ECO:0000313" key="3">
    <source>
        <dbReference type="Proteomes" id="UP000028545"/>
    </source>
</evidence>
<comment type="caution">
    <text evidence="2">The sequence shown here is derived from an EMBL/GenBank/DDBJ whole genome shotgun (WGS) entry which is preliminary data.</text>
</comment>
<keyword evidence="3" id="KW-1185">Reference proteome</keyword>
<dbReference type="GeneID" id="27726407"/>
<dbReference type="Proteomes" id="UP000028545">
    <property type="component" value="Unassembled WGS sequence"/>
</dbReference>
<feature type="domain" description="SigF-like NTF2-like" evidence="1">
    <location>
        <begin position="1"/>
        <end position="124"/>
    </location>
</feature>
<sequence length="199" mass="22599">MDHPVKDIKSLMKKFAFGVPDDQRDAFNTYFLPTSSFVHPLIRVPSFDDIHIPYLPLPPINSRHITRLLYRLRCMFVDISSFNLESAVYDQRTATLTAHISENVHPKFIPFHSPTIKSTLIFRLVQRTLDAQGQFLPPCDPEDPSAPGGRTRLYIVEHEQLIQPSEILKVALPIVGSGIWLMPEKVVKNGDTIAVLKTE</sequence>
<organism evidence="2 3">
    <name type="scientific">Pseudallescheria apiosperma</name>
    <name type="common">Scedosporium apiospermum</name>
    <dbReference type="NCBI Taxonomy" id="563466"/>
    <lineage>
        <taxon>Eukaryota</taxon>
        <taxon>Fungi</taxon>
        <taxon>Dikarya</taxon>
        <taxon>Ascomycota</taxon>
        <taxon>Pezizomycotina</taxon>
        <taxon>Sordariomycetes</taxon>
        <taxon>Hypocreomycetidae</taxon>
        <taxon>Microascales</taxon>
        <taxon>Microascaceae</taxon>
        <taxon>Scedosporium</taxon>
    </lineage>
</organism>
<dbReference type="PANTHER" id="PTHR35393">
    <property type="entry name" value="CHROMOSOME 1, WHOLE GENOME SHOTGUN SEQUENCE"/>
    <property type="match status" value="1"/>
</dbReference>
<dbReference type="Pfam" id="PF24840">
    <property type="entry name" value="NTF2_SigF"/>
    <property type="match status" value="1"/>
</dbReference>
<dbReference type="OMA" id="MQRYFAP"/>
<evidence type="ECO:0000259" key="1">
    <source>
        <dbReference type="Pfam" id="PF24840"/>
    </source>
</evidence>
<reference evidence="2 3" key="1">
    <citation type="journal article" date="2014" name="Genome Announc.">
        <title>Draft genome sequence of the pathogenic fungus Scedosporium apiospermum.</title>
        <authorList>
            <person name="Vandeputte P."/>
            <person name="Ghamrawi S."/>
            <person name="Rechenmann M."/>
            <person name="Iltis A."/>
            <person name="Giraud S."/>
            <person name="Fleury M."/>
            <person name="Thornton C."/>
            <person name="Delhaes L."/>
            <person name="Meyer W."/>
            <person name="Papon N."/>
            <person name="Bouchara J.P."/>
        </authorList>
    </citation>
    <scope>NUCLEOTIDE SEQUENCE [LARGE SCALE GENOMIC DNA]</scope>
    <source>
        <strain evidence="2 3">IHEM 14462</strain>
    </source>
</reference>
<dbReference type="HOGENOM" id="CLU_079426_0_0_1"/>
<evidence type="ECO:0000313" key="2">
    <source>
        <dbReference type="EMBL" id="KEZ41245.1"/>
    </source>
</evidence>
<protein>
    <recommendedName>
        <fullName evidence="1">SigF-like NTF2-like domain-containing protein</fullName>
    </recommendedName>
</protein>
<accession>A0A084G1N3</accession>
<dbReference type="OrthoDB" id="2344312at2759"/>
<dbReference type="EMBL" id="JOWA01000110">
    <property type="protein sequence ID" value="KEZ41245.1"/>
    <property type="molecule type" value="Genomic_DNA"/>
</dbReference>
<dbReference type="KEGG" id="sapo:SAPIO_CDS7335"/>
<dbReference type="InterPro" id="IPR057514">
    <property type="entry name" value="NTF2_SigF"/>
</dbReference>
<gene>
    <name evidence="2" type="ORF">SAPIO_CDS7335</name>
</gene>
<dbReference type="RefSeq" id="XP_016641044.1">
    <property type="nucleotide sequence ID" value="XM_016789217.1"/>
</dbReference>
<name>A0A084G1N3_PSEDA</name>
<dbReference type="AlphaFoldDB" id="A0A084G1N3"/>